<evidence type="ECO:0000313" key="3">
    <source>
        <dbReference type="Proteomes" id="UP001159042"/>
    </source>
</evidence>
<protein>
    <recommendedName>
        <fullName evidence="1">Mutator-like transposase domain-containing protein</fullName>
    </recommendedName>
</protein>
<dbReference type="Proteomes" id="UP001159042">
    <property type="component" value="Unassembled WGS sequence"/>
</dbReference>
<gene>
    <name evidence="2" type="ORF">NQ315_016200</name>
</gene>
<evidence type="ECO:0000259" key="1">
    <source>
        <dbReference type="Pfam" id="PF20700"/>
    </source>
</evidence>
<feature type="non-terminal residue" evidence="2">
    <location>
        <position position="1"/>
    </location>
</feature>
<accession>A0AAV8VIV4</accession>
<dbReference type="EMBL" id="JANEYG010000079">
    <property type="protein sequence ID" value="KAJ8914124.1"/>
    <property type="molecule type" value="Genomic_DNA"/>
</dbReference>
<organism evidence="2 3">
    <name type="scientific">Exocentrus adspersus</name>
    <dbReference type="NCBI Taxonomy" id="1586481"/>
    <lineage>
        <taxon>Eukaryota</taxon>
        <taxon>Metazoa</taxon>
        <taxon>Ecdysozoa</taxon>
        <taxon>Arthropoda</taxon>
        <taxon>Hexapoda</taxon>
        <taxon>Insecta</taxon>
        <taxon>Pterygota</taxon>
        <taxon>Neoptera</taxon>
        <taxon>Endopterygota</taxon>
        <taxon>Coleoptera</taxon>
        <taxon>Polyphaga</taxon>
        <taxon>Cucujiformia</taxon>
        <taxon>Chrysomeloidea</taxon>
        <taxon>Cerambycidae</taxon>
        <taxon>Lamiinae</taxon>
        <taxon>Acanthocinini</taxon>
        <taxon>Exocentrus</taxon>
    </lineage>
</organism>
<feature type="domain" description="Mutator-like transposase" evidence="1">
    <location>
        <begin position="17"/>
        <end position="127"/>
    </location>
</feature>
<keyword evidence="3" id="KW-1185">Reference proteome</keyword>
<dbReference type="Pfam" id="PF20700">
    <property type="entry name" value="Mutator"/>
    <property type="match status" value="1"/>
</dbReference>
<evidence type="ECO:0000313" key="2">
    <source>
        <dbReference type="EMBL" id="KAJ8914124.1"/>
    </source>
</evidence>
<dbReference type="InterPro" id="IPR049012">
    <property type="entry name" value="Mutator_transp_dom"/>
</dbReference>
<comment type="caution">
    <text evidence="2">The sequence shown here is derived from an EMBL/GenBank/DDBJ whole genome shotgun (WGS) entry which is preliminary data.</text>
</comment>
<dbReference type="AlphaFoldDB" id="A0AAV8VIV4"/>
<sequence length="147" mass="16834">FCKCERAIDLQYEHSLKCTLGKLILQKEQRRGRGLVSCIVLKCNMCEKTYFVDTEDPKRNESVINVGAVWGTIATGSCYEHLIELLSCMNIPSLMKNMFYDLEEKLGKEWEAALLTSMEAAAKKREGNRCREKPNMSRWNTLDNGVC</sequence>
<name>A0AAV8VIV4_9CUCU</name>
<reference evidence="2 3" key="1">
    <citation type="journal article" date="2023" name="Insect Mol. Biol.">
        <title>Genome sequencing provides insights into the evolution of gene families encoding plant cell wall-degrading enzymes in longhorned beetles.</title>
        <authorList>
            <person name="Shin N.R."/>
            <person name="Okamura Y."/>
            <person name="Kirsch R."/>
            <person name="Pauchet Y."/>
        </authorList>
    </citation>
    <scope>NUCLEOTIDE SEQUENCE [LARGE SCALE GENOMIC DNA]</scope>
    <source>
        <strain evidence="2">EAD_L_NR</strain>
    </source>
</reference>
<proteinExistence type="predicted"/>